<reference evidence="10 11" key="1">
    <citation type="submission" date="2017-09" db="EMBL/GenBank/DDBJ databases">
        <title>Depth-based differentiation of microbial function through sediment-hosted aquifers and enrichment of novel symbionts in the deep terrestrial subsurface.</title>
        <authorList>
            <person name="Probst A.J."/>
            <person name="Ladd B."/>
            <person name="Jarett J.K."/>
            <person name="Geller-Mcgrath D.E."/>
            <person name="Sieber C.M."/>
            <person name="Emerson J.B."/>
            <person name="Anantharaman K."/>
            <person name="Thomas B.C."/>
            <person name="Malmstrom R."/>
            <person name="Stieglmeier M."/>
            <person name="Klingl A."/>
            <person name="Woyke T."/>
            <person name="Ryan C.M."/>
            <person name="Banfield J.F."/>
        </authorList>
    </citation>
    <scope>NUCLEOTIDE SEQUENCE [LARGE SCALE GENOMIC DNA]</scope>
    <source>
        <strain evidence="10">CG17_big_fil_post_rev_8_21_14_2_50_48_46</strain>
    </source>
</reference>
<evidence type="ECO:0000256" key="7">
    <source>
        <dbReference type="PROSITE-ProRule" id="PRU01091"/>
    </source>
</evidence>
<dbReference type="Proteomes" id="UP000231019">
    <property type="component" value="Unassembled WGS sequence"/>
</dbReference>
<name>A0A2M7G2G2_9BACT</name>
<evidence type="ECO:0000256" key="4">
    <source>
        <dbReference type="ARBA" id="ARBA00023125"/>
    </source>
</evidence>
<evidence type="ECO:0000259" key="9">
    <source>
        <dbReference type="PROSITE" id="PS51755"/>
    </source>
</evidence>
<gene>
    <name evidence="10" type="ORF">COW36_15780</name>
</gene>
<dbReference type="SMART" id="SM00862">
    <property type="entry name" value="Trans_reg_C"/>
    <property type="match status" value="1"/>
</dbReference>
<feature type="DNA-binding region" description="OmpR/PhoB-type" evidence="7">
    <location>
        <begin position="132"/>
        <end position="235"/>
    </location>
</feature>
<dbReference type="CDD" id="cd17574">
    <property type="entry name" value="REC_OmpR"/>
    <property type="match status" value="1"/>
</dbReference>
<keyword evidence="5" id="KW-0804">Transcription</keyword>
<dbReference type="InterPro" id="IPR001867">
    <property type="entry name" value="OmpR/PhoB-type_DNA-bd"/>
</dbReference>
<dbReference type="GO" id="GO:0005829">
    <property type="term" value="C:cytosol"/>
    <property type="evidence" value="ECO:0007669"/>
    <property type="project" value="TreeGrafter"/>
</dbReference>
<dbReference type="InterPro" id="IPR036388">
    <property type="entry name" value="WH-like_DNA-bd_sf"/>
</dbReference>
<dbReference type="PROSITE" id="PS50110">
    <property type="entry name" value="RESPONSE_REGULATORY"/>
    <property type="match status" value="1"/>
</dbReference>
<dbReference type="PANTHER" id="PTHR48111:SF1">
    <property type="entry name" value="TWO-COMPONENT RESPONSE REGULATOR ORR33"/>
    <property type="match status" value="1"/>
</dbReference>
<dbReference type="AlphaFoldDB" id="A0A2M7G2G2"/>
<feature type="domain" description="Response regulatory" evidence="8">
    <location>
        <begin position="3"/>
        <end position="117"/>
    </location>
</feature>
<dbReference type="FunFam" id="3.40.50.2300:FF:000001">
    <property type="entry name" value="DNA-binding response regulator PhoB"/>
    <property type="match status" value="1"/>
</dbReference>
<evidence type="ECO:0000256" key="3">
    <source>
        <dbReference type="ARBA" id="ARBA00023015"/>
    </source>
</evidence>
<feature type="domain" description="OmpR/PhoB-type" evidence="9">
    <location>
        <begin position="132"/>
        <end position="235"/>
    </location>
</feature>
<evidence type="ECO:0000256" key="1">
    <source>
        <dbReference type="ARBA" id="ARBA00022553"/>
    </source>
</evidence>
<dbReference type="InterPro" id="IPR011006">
    <property type="entry name" value="CheY-like_superfamily"/>
</dbReference>
<dbReference type="Gene3D" id="3.40.50.2300">
    <property type="match status" value="1"/>
</dbReference>
<keyword evidence="1 6" id="KW-0597">Phosphoprotein</keyword>
<dbReference type="EMBL" id="PFFQ01000044">
    <property type="protein sequence ID" value="PIW15805.1"/>
    <property type="molecule type" value="Genomic_DNA"/>
</dbReference>
<feature type="modified residue" description="4-aspartylphosphate" evidence="6">
    <location>
        <position position="52"/>
    </location>
</feature>
<evidence type="ECO:0000259" key="8">
    <source>
        <dbReference type="PROSITE" id="PS50110"/>
    </source>
</evidence>
<keyword evidence="3" id="KW-0805">Transcription regulation</keyword>
<dbReference type="Pfam" id="PF00072">
    <property type="entry name" value="Response_reg"/>
    <property type="match status" value="1"/>
</dbReference>
<evidence type="ECO:0000256" key="5">
    <source>
        <dbReference type="ARBA" id="ARBA00023163"/>
    </source>
</evidence>
<sequence length="245" mass="28311">MARILVADDDIFILQFIDKILHSSEYETILVQNGEEALRKYYECAPDLVLLDVMMPKKNGLDVCREIREQNALIPILLLTAKQQIENKVAGLESGADDYITKPFDRHELLARIQSALRRQQAIEGKQESPSPEKVSIDLLDLYLNTWQAEYNHTPIKLSRTEFKLLRVFCENPDTVIERQYLLNHVWDYEENSSTRTVDNFIMRVRKKLQTLVQAQGESFPNLETLYGIGYRLNSSQGAGWHAEP</sequence>
<dbReference type="InterPro" id="IPR001789">
    <property type="entry name" value="Sig_transdc_resp-reg_receiver"/>
</dbReference>
<keyword evidence="4 7" id="KW-0238">DNA-binding</keyword>
<comment type="caution">
    <text evidence="10">The sequence shown here is derived from an EMBL/GenBank/DDBJ whole genome shotgun (WGS) entry which is preliminary data.</text>
</comment>
<dbReference type="Gene3D" id="1.10.10.10">
    <property type="entry name" value="Winged helix-like DNA-binding domain superfamily/Winged helix DNA-binding domain"/>
    <property type="match status" value="1"/>
</dbReference>
<dbReference type="InterPro" id="IPR039420">
    <property type="entry name" value="WalR-like"/>
</dbReference>
<dbReference type="GO" id="GO:0000156">
    <property type="term" value="F:phosphorelay response regulator activity"/>
    <property type="evidence" value="ECO:0007669"/>
    <property type="project" value="TreeGrafter"/>
</dbReference>
<proteinExistence type="predicted"/>
<evidence type="ECO:0000256" key="2">
    <source>
        <dbReference type="ARBA" id="ARBA00023012"/>
    </source>
</evidence>
<dbReference type="Gene3D" id="6.10.250.690">
    <property type="match status" value="1"/>
</dbReference>
<dbReference type="SUPFAM" id="SSF52172">
    <property type="entry name" value="CheY-like"/>
    <property type="match status" value="1"/>
</dbReference>
<dbReference type="Pfam" id="PF00486">
    <property type="entry name" value="Trans_reg_C"/>
    <property type="match status" value="1"/>
</dbReference>
<accession>A0A2M7G2G2</accession>
<protein>
    <submittedName>
        <fullName evidence="10">DNA-binding response regulator</fullName>
    </submittedName>
</protein>
<evidence type="ECO:0000256" key="6">
    <source>
        <dbReference type="PROSITE-ProRule" id="PRU00169"/>
    </source>
</evidence>
<keyword evidence="2" id="KW-0902">Two-component regulatory system</keyword>
<dbReference type="SMART" id="SM00448">
    <property type="entry name" value="REC"/>
    <property type="match status" value="1"/>
</dbReference>
<dbReference type="GO" id="GO:0000976">
    <property type="term" value="F:transcription cis-regulatory region binding"/>
    <property type="evidence" value="ECO:0007669"/>
    <property type="project" value="TreeGrafter"/>
</dbReference>
<evidence type="ECO:0000313" key="10">
    <source>
        <dbReference type="EMBL" id="PIW15805.1"/>
    </source>
</evidence>
<dbReference type="PANTHER" id="PTHR48111">
    <property type="entry name" value="REGULATOR OF RPOS"/>
    <property type="match status" value="1"/>
</dbReference>
<dbReference type="GO" id="GO:0032993">
    <property type="term" value="C:protein-DNA complex"/>
    <property type="evidence" value="ECO:0007669"/>
    <property type="project" value="TreeGrafter"/>
</dbReference>
<dbReference type="PROSITE" id="PS51755">
    <property type="entry name" value="OMPR_PHOB"/>
    <property type="match status" value="1"/>
</dbReference>
<dbReference type="GO" id="GO:0006355">
    <property type="term" value="P:regulation of DNA-templated transcription"/>
    <property type="evidence" value="ECO:0007669"/>
    <property type="project" value="InterPro"/>
</dbReference>
<organism evidence="10 11">
    <name type="scientific">bacterium (Candidatus Blackallbacteria) CG17_big_fil_post_rev_8_21_14_2_50_48_46</name>
    <dbReference type="NCBI Taxonomy" id="2014261"/>
    <lineage>
        <taxon>Bacteria</taxon>
        <taxon>Candidatus Blackallbacteria</taxon>
    </lineage>
</organism>
<dbReference type="CDD" id="cd00383">
    <property type="entry name" value="trans_reg_C"/>
    <property type="match status" value="1"/>
</dbReference>
<evidence type="ECO:0000313" key="11">
    <source>
        <dbReference type="Proteomes" id="UP000231019"/>
    </source>
</evidence>